<keyword evidence="1" id="KW-0521">NADP</keyword>
<gene>
    <name evidence="4" type="ORF">GA0074692_1502</name>
</gene>
<accession>A0A1C6S0X1</accession>
<dbReference type="InterPro" id="IPR020843">
    <property type="entry name" value="ER"/>
</dbReference>
<dbReference type="OrthoDB" id="3727682at2"/>
<keyword evidence="5" id="KW-1185">Reference proteome</keyword>
<dbReference type="InterPro" id="IPR014189">
    <property type="entry name" value="Quinone_OxRdtase_PIG3"/>
</dbReference>
<dbReference type="Gene3D" id="3.40.50.720">
    <property type="entry name" value="NAD(P)-binding Rossmann-like Domain"/>
    <property type="match status" value="1"/>
</dbReference>
<organism evidence="4 5">
    <name type="scientific">Micromonospora pallida</name>
    <dbReference type="NCBI Taxonomy" id="145854"/>
    <lineage>
        <taxon>Bacteria</taxon>
        <taxon>Bacillati</taxon>
        <taxon>Actinomycetota</taxon>
        <taxon>Actinomycetes</taxon>
        <taxon>Micromonosporales</taxon>
        <taxon>Micromonosporaceae</taxon>
        <taxon>Micromonospora</taxon>
    </lineage>
</organism>
<dbReference type="NCBIfam" id="TIGR02824">
    <property type="entry name" value="quinone_pig3"/>
    <property type="match status" value="1"/>
</dbReference>
<reference evidence="5" key="1">
    <citation type="submission" date="2016-06" db="EMBL/GenBank/DDBJ databases">
        <authorList>
            <person name="Varghese N."/>
            <person name="Submissions Spin"/>
        </authorList>
    </citation>
    <scope>NUCLEOTIDE SEQUENCE [LARGE SCALE GENOMIC DNA]</scope>
    <source>
        <strain evidence="5">DSM 43817</strain>
    </source>
</reference>
<dbReference type="InterPro" id="IPR013149">
    <property type="entry name" value="ADH-like_C"/>
</dbReference>
<evidence type="ECO:0000256" key="1">
    <source>
        <dbReference type="ARBA" id="ARBA00022857"/>
    </source>
</evidence>
<dbReference type="SUPFAM" id="SSF51735">
    <property type="entry name" value="NAD(P)-binding Rossmann-fold domains"/>
    <property type="match status" value="1"/>
</dbReference>
<dbReference type="InterPro" id="IPR013154">
    <property type="entry name" value="ADH-like_N"/>
</dbReference>
<feature type="domain" description="Enoyl reductase (ER)" evidence="3">
    <location>
        <begin position="16"/>
        <end position="326"/>
    </location>
</feature>
<dbReference type="Proteomes" id="UP000198959">
    <property type="component" value="Unassembled WGS sequence"/>
</dbReference>
<evidence type="ECO:0000256" key="2">
    <source>
        <dbReference type="ARBA" id="ARBA00023002"/>
    </source>
</evidence>
<dbReference type="RefSeq" id="WP_091640732.1">
    <property type="nucleotide sequence ID" value="NZ_FMHW01000002.1"/>
</dbReference>
<dbReference type="EMBL" id="FMHW01000002">
    <property type="protein sequence ID" value="SCL23022.1"/>
    <property type="molecule type" value="Genomic_DNA"/>
</dbReference>
<dbReference type="GO" id="GO:0016651">
    <property type="term" value="F:oxidoreductase activity, acting on NAD(P)H"/>
    <property type="evidence" value="ECO:0007669"/>
    <property type="project" value="TreeGrafter"/>
</dbReference>
<dbReference type="Pfam" id="PF08240">
    <property type="entry name" value="ADH_N"/>
    <property type="match status" value="1"/>
</dbReference>
<name>A0A1C6S0X1_9ACTN</name>
<evidence type="ECO:0000313" key="4">
    <source>
        <dbReference type="EMBL" id="SCL23022.1"/>
    </source>
</evidence>
<dbReference type="GO" id="GO:0070402">
    <property type="term" value="F:NADPH binding"/>
    <property type="evidence" value="ECO:0007669"/>
    <property type="project" value="TreeGrafter"/>
</dbReference>
<dbReference type="SMART" id="SM00829">
    <property type="entry name" value="PKS_ER"/>
    <property type="match status" value="1"/>
</dbReference>
<dbReference type="AlphaFoldDB" id="A0A1C6S0X1"/>
<sequence length="340" mass="35132">MRHVLFQDSGPTAPAGPPVPVWVDAATPTPGPGQVLIEVHAAGLNRADLLQRDADYRPPVGESAVPGLECAGRIVALGSGVTDLRVGDRVCALLGSGGYATHVVAPQAQVLPVPDGWRMTEAAALPEALATAWWNLRTLGGLRPGDRVLVHAANSGVGTMAVRLARALGARVAGTVRTAELAERVRALGADPVVVSTAADAERTLREQAPEGFDIVLDLVGAAVAGLTLAGLRSGGRWLCVGVLSGDDVTLSLRTVIRRRLVLTGGSLRSLPAAEKAAIIADLRRAQPWAAPDAVRPVLAATYPAAEVTAALAHLERGGLLGKIVLDLTRLDPSPTLELP</sequence>
<keyword evidence="2" id="KW-0560">Oxidoreductase</keyword>
<proteinExistence type="predicted"/>
<evidence type="ECO:0000313" key="5">
    <source>
        <dbReference type="Proteomes" id="UP000198959"/>
    </source>
</evidence>
<dbReference type="PANTHER" id="PTHR48106">
    <property type="entry name" value="QUINONE OXIDOREDUCTASE PIG3-RELATED"/>
    <property type="match status" value="1"/>
</dbReference>
<dbReference type="Gene3D" id="3.90.180.10">
    <property type="entry name" value="Medium-chain alcohol dehydrogenases, catalytic domain"/>
    <property type="match status" value="1"/>
</dbReference>
<dbReference type="InterPro" id="IPR011032">
    <property type="entry name" value="GroES-like_sf"/>
</dbReference>
<dbReference type="InterPro" id="IPR036291">
    <property type="entry name" value="NAD(P)-bd_dom_sf"/>
</dbReference>
<dbReference type="PANTHER" id="PTHR48106:SF8">
    <property type="entry name" value="OS02G0805600 PROTEIN"/>
    <property type="match status" value="1"/>
</dbReference>
<protein>
    <submittedName>
        <fullName evidence="4">Putative NAD(P)H quinone oxidoreductase, PIG3 family</fullName>
    </submittedName>
</protein>
<evidence type="ECO:0000259" key="3">
    <source>
        <dbReference type="SMART" id="SM00829"/>
    </source>
</evidence>
<dbReference type="Pfam" id="PF00107">
    <property type="entry name" value="ADH_zinc_N"/>
    <property type="match status" value="1"/>
</dbReference>
<dbReference type="SUPFAM" id="SSF50129">
    <property type="entry name" value="GroES-like"/>
    <property type="match status" value="1"/>
</dbReference>
<dbReference type="STRING" id="145854.GA0074692_1502"/>